<evidence type="ECO:0000259" key="12">
    <source>
        <dbReference type="Pfam" id="PF01592"/>
    </source>
</evidence>
<evidence type="ECO:0000259" key="11">
    <source>
        <dbReference type="Pfam" id="PF01106"/>
    </source>
</evidence>
<comment type="function">
    <text evidence="9">May be involved in the formation or repair of [Fe-S] clusters present in iron-sulfur proteins.</text>
</comment>
<dbReference type="NCBIfam" id="TIGR02000">
    <property type="entry name" value="NifU_proper"/>
    <property type="match status" value="1"/>
</dbReference>
<evidence type="ECO:0000256" key="5">
    <source>
        <dbReference type="ARBA" id="ARBA00023004"/>
    </source>
</evidence>
<evidence type="ECO:0000256" key="3">
    <source>
        <dbReference type="ARBA" id="ARBA00022714"/>
    </source>
</evidence>
<dbReference type="HOGENOM" id="CLU_079283_0_0_7"/>
<evidence type="ECO:0000256" key="7">
    <source>
        <dbReference type="ARBA" id="ARBA00023231"/>
    </source>
</evidence>
<dbReference type="Pfam" id="PF04324">
    <property type="entry name" value="Fer2_BFD"/>
    <property type="match status" value="1"/>
</dbReference>
<evidence type="ECO:0000259" key="13">
    <source>
        <dbReference type="Pfam" id="PF04324"/>
    </source>
</evidence>
<evidence type="ECO:0000256" key="8">
    <source>
        <dbReference type="ARBA" id="ARBA00034078"/>
    </source>
</evidence>
<feature type="binding site" evidence="10">
    <location>
        <position position="137"/>
    </location>
    <ligand>
        <name>[2Fe-2S] cluster</name>
        <dbReference type="ChEBI" id="CHEBI:190135"/>
    </ligand>
</feature>
<feature type="domain" description="NIF system FeS cluster assembly NifU C-terminal" evidence="11">
    <location>
        <begin position="215"/>
        <end position="280"/>
    </location>
</feature>
<evidence type="ECO:0000256" key="1">
    <source>
        <dbReference type="ARBA" id="ARBA00006420"/>
    </source>
</evidence>
<dbReference type="AlphaFoldDB" id="E6VYF3"/>
<dbReference type="GO" id="GO:0051537">
    <property type="term" value="F:2 iron, 2 sulfur cluster binding"/>
    <property type="evidence" value="ECO:0007669"/>
    <property type="project" value="UniProtKB-KW"/>
</dbReference>
<comment type="cofactor">
    <cofactor evidence="10">
        <name>Fe cation</name>
        <dbReference type="ChEBI" id="CHEBI:24875"/>
    </cofactor>
    <text evidence="10">Binds 1 Fe cation per subunit.</text>
</comment>
<dbReference type="RefSeq" id="WP_013514632.1">
    <property type="nucleotide sequence ID" value="NC_014844.1"/>
</dbReference>
<keyword evidence="3 10" id="KW-0001">2Fe-2S</keyword>
<dbReference type="InterPro" id="IPR010238">
    <property type="entry name" value="NIF_FeS_clus_asmbl_NifU"/>
</dbReference>
<dbReference type="InterPro" id="IPR016217">
    <property type="entry name" value="N_fixation_NifU"/>
</dbReference>
<feature type="binding site" evidence="10">
    <location>
        <position position="60"/>
    </location>
    <ligand>
        <name>Fe cation</name>
        <dbReference type="ChEBI" id="CHEBI:24875"/>
    </ligand>
</feature>
<dbReference type="SUPFAM" id="SSF117916">
    <property type="entry name" value="Fe-S cluster assembly (FSCA) domain-like"/>
    <property type="match status" value="1"/>
</dbReference>
<feature type="binding site" evidence="10">
    <location>
        <position position="175"/>
    </location>
    <ligand>
        <name>[2Fe-2S] cluster</name>
        <dbReference type="ChEBI" id="CHEBI:190135"/>
    </ligand>
</feature>
<feature type="domain" description="BFD-like [2Fe-2S]-binding" evidence="13">
    <location>
        <begin position="135"/>
        <end position="185"/>
    </location>
</feature>
<dbReference type="STRING" id="643562.Daes_1704"/>
<dbReference type="Pfam" id="PF01592">
    <property type="entry name" value="NifU_N"/>
    <property type="match status" value="1"/>
</dbReference>
<comment type="similarity">
    <text evidence="1 9">Belongs to the NifU family.</text>
</comment>
<keyword evidence="5 10" id="KW-0408">Iron</keyword>
<gene>
    <name evidence="14" type="ordered locus">Daes_1704</name>
</gene>
<dbReference type="GO" id="GO:0016226">
    <property type="term" value="P:iron-sulfur cluster assembly"/>
    <property type="evidence" value="ECO:0007669"/>
    <property type="project" value="InterPro"/>
</dbReference>
<dbReference type="Gene3D" id="3.30.300.130">
    <property type="entry name" value="Fe-S cluster assembly (FSCA)"/>
    <property type="match status" value="1"/>
</dbReference>
<keyword evidence="4 10" id="KW-0479">Metal-binding</keyword>
<feature type="binding site" evidence="10">
    <location>
        <position position="104"/>
    </location>
    <ligand>
        <name>Fe cation</name>
        <dbReference type="ChEBI" id="CHEBI:24875"/>
    </ligand>
</feature>
<dbReference type="PANTHER" id="PTHR10093">
    <property type="entry name" value="IRON-SULFUR CLUSTER ASSEMBLY ENZYME NIFU HOMOLOG"/>
    <property type="match status" value="1"/>
</dbReference>
<dbReference type="EMBL" id="CP002431">
    <property type="protein sequence ID" value="ADU62716.1"/>
    <property type="molecule type" value="Genomic_DNA"/>
</dbReference>
<dbReference type="Proteomes" id="UP000002191">
    <property type="component" value="Chromosome"/>
</dbReference>
<dbReference type="eggNOG" id="COG0822">
    <property type="taxonomic scope" value="Bacteria"/>
</dbReference>
<evidence type="ECO:0000313" key="15">
    <source>
        <dbReference type="Proteomes" id="UP000002191"/>
    </source>
</evidence>
<keyword evidence="6 10" id="KW-0411">Iron-sulfur</keyword>
<feature type="binding site" evidence="10">
    <location>
        <position position="139"/>
    </location>
    <ligand>
        <name>[2Fe-2S] cluster</name>
        <dbReference type="ChEBI" id="CHEBI:190135"/>
    </ligand>
</feature>
<organism evidence="14 15">
    <name type="scientific">Pseudodesulfovibrio aespoeensis (strain ATCC 700646 / DSM 10631 / Aspo-2)</name>
    <name type="common">Desulfovibrio aespoeensis</name>
    <dbReference type="NCBI Taxonomy" id="643562"/>
    <lineage>
        <taxon>Bacteria</taxon>
        <taxon>Pseudomonadati</taxon>
        <taxon>Thermodesulfobacteriota</taxon>
        <taxon>Desulfovibrionia</taxon>
        <taxon>Desulfovibrionales</taxon>
        <taxon>Desulfovibrionaceae</taxon>
    </lineage>
</organism>
<feature type="domain" description="NIF system FeS cluster assembly NifU N-terminal" evidence="12">
    <location>
        <begin position="3"/>
        <end position="121"/>
    </location>
</feature>
<reference evidence="15" key="1">
    <citation type="submission" date="2010-12" db="EMBL/GenBank/DDBJ databases">
        <title>Complete sequence of Desulfovibrio aespoeensis Aspo-2.</title>
        <authorList>
            <consortium name="US DOE Joint Genome Institute"/>
            <person name="Lucas S."/>
            <person name="Copeland A."/>
            <person name="Lapidus A."/>
            <person name="Cheng J.-F."/>
            <person name="Goodwin L."/>
            <person name="Pitluck S."/>
            <person name="Chertkov O."/>
            <person name="Misra M."/>
            <person name="Detter J.C."/>
            <person name="Han C."/>
            <person name="Tapia R."/>
            <person name="Land M."/>
            <person name="Hauser L."/>
            <person name="Kyrpides N."/>
            <person name="Ivanova N."/>
            <person name="Ovchinnikova G."/>
            <person name="Pedersen K."/>
            <person name="Jagevall S."/>
            <person name="Hazen T."/>
            <person name="Woyke T."/>
        </authorList>
    </citation>
    <scope>NUCLEOTIDE SEQUENCE [LARGE SCALE GENOMIC DNA]</scope>
    <source>
        <strain evidence="15">ATCC 700646 / DSM 10631 / Aspo-2</strain>
    </source>
</reference>
<evidence type="ECO:0000256" key="4">
    <source>
        <dbReference type="ARBA" id="ARBA00022723"/>
    </source>
</evidence>
<keyword evidence="7 9" id="KW-0535">Nitrogen fixation</keyword>
<feature type="binding site" evidence="10">
    <location>
        <position position="35"/>
    </location>
    <ligand>
        <name>Fe cation</name>
        <dbReference type="ChEBI" id="CHEBI:24875"/>
    </ligand>
</feature>
<evidence type="ECO:0000313" key="14">
    <source>
        <dbReference type="EMBL" id="ADU62716.1"/>
    </source>
</evidence>
<keyword evidence="15" id="KW-1185">Reference proteome</keyword>
<dbReference type="Pfam" id="PF01106">
    <property type="entry name" value="NifU"/>
    <property type="match status" value="1"/>
</dbReference>
<dbReference type="OrthoDB" id="9808097at2"/>
<dbReference type="CDD" id="cd06664">
    <property type="entry name" value="IscU_like"/>
    <property type="match status" value="1"/>
</dbReference>
<dbReference type="CDD" id="cd19947">
    <property type="entry name" value="NifU_Fer2_BFD-like"/>
    <property type="match status" value="1"/>
</dbReference>
<accession>E6VYF3</accession>
<name>E6VYF3_PSEA9</name>
<dbReference type="Gene3D" id="3.90.1010.10">
    <property type="match status" value="1"/>
</dbReference>
<dbReference type="InterPro" id="IPR001075">
    <property type="entry name" value="NIF_FeS_clus_asmbl_NifU_C"/>
</dbReference>
<dbReference type="SUPFAM" id="SSF82649">
    <property type="entry name" value="SufE/NifU"/>
    <property type="match status" value="1"/>
</dbReference>
<comment type="cofactor">
    <cofactor evidence="8">
        <name>[2Fe-2S] cluster</name>
        <dbReference type="ChEBI" id="CHEBI:190135"/>
    </cofactor>
</comment>
<proteinExistence type="inferred from homology"/>
<protein>
    <recommendedName>
        <fullName evidence="2 9">Nitrogen fixation protein NifU</fullName>
    </recommendedName>
</protein>
<dbReference type="InterPro" id="IPR041854">
    <property type="entry name" value="BFD-like_2Fe2S-bd_dom_sf"/>
</dbReference>
<dbReference type="eggNOG" id="COG0694">
    <property type="taxonomic scope" value="Bacteria"/>
</dbReference>
<dbReference type="InterPro" id="IPR007419">
    <property type="entry name" value="BFD-like_2Fe2S-bd_dom"/>
</dbReference>
<feature type="binding site" evidence="10">
    <location>
        <position position="172"/>
    </location>
    <ligand>
        <name>[2Fe-2S] cluster</name>
        <dbReference type="ChEBI" id="CHEBI:190135"/>
    </ligand>
</feature>
<dbReference type="PIRSF" id="PIRSF000375">
    <property type="entry name" value="NifU"/>
    <property type="match status" value="1"/>
</dbReference>
<comment type="cofactor">
    <cofactor evidence="10">
        <name>[2Fe-2S] cluster</name>
        <dbReference type="ChEBI" id="CHEBI:190135"/>
    </cofactor>
    <text evidence="10">Binds 1 [2Fe-2S] cluster per subunit.</text>
</comment>
<dbReference type="KEGG" id="das:Daes_1704"/>
<evidence type="ECO:0000256" key="6">
    <source>
        <dbReference type="ARBA" id="ARBA00023014"/>
    </source>
</evidence>
<dbReference type="InterPro" id="IPR002871">
    <property type="entry name" value="NIF_FeS_clus_asmbl_NifU_N"/>
</dbReference>
<evidence type="ECO:0000256" key="2">
    <source>
        <dbReference type="ARBA" id="ARBA00015278"/>
    </source>
</evidence>
<evidence type="ECO:0000256" key="9">
    <source>
        <dbReference type="PIRNR" id="PIRNR000375"/>
    </source>
</evidence>
<dbReference type="Gene3D" id="1.10.10.1100">
    <property type="entry name" value="BFD-like [2Fe-2S]-binding domain"/>
    <property type="match status" value="1"/>
</dbReference>
<evidence type="ECO:0000256" key="10">
    <source>
        <dbReference type="PIRSR" id="PIRSR000375-1"/>
    </source>
</evidence>
<sequence length="283" mass="30960">MWEYTDRVKDHFLNPRNVGTLEDADGVGEVGSLACGDALTLYIKVDGDVITDAKFQTFGCASAIASSSALTELLIGKTVAEAEKITNKDIAEYLGGLPREKMHCSVMGQEALEQAIRNMRGEAPTKQEHTHEGTLICECFGVFDEEILRAIKENDLRTVEDVTNFTKAGGGCGKCVDDLERLLKEARGEGVCQTPSEGPAHPAQGMTNIQRMHLIESVIDNEIRPMLQADGGDIRLVDIDRQTVVVKFIGMCSNCPSSHLTLQNVIEAKLKEKVDPEIRVREG</sequence>
<dbReference type="InterPro" id="IPR034904">
    <property type="entry name" value="FSCA_dom_sf"/>
</dbReference>
<reference evidence="14 15" key="2">
    <citation type="journal article" date="2014" name="Genome Announc.">
        <title>Complete Genome Sequence of the Subsurface, Mesophilic Sulfate-Reducing Bacterium Desulfovibrio aespoeensis Aspo-2.</title>
        <authorList>
            <person name="Pedersen K."/>
            <person name="Bengtsson A."/>
            <person name="Edlund J."/>
            <person name="Rabe L."/>
            <person name="Hazen T."/>
            <person name="Chakraborty R."/>
            <person name="Goodwin L."/>
            <person name="Shapiro N."/>
        </authorList>
    </citation>
    <scope>NUCLEOTIDE SEQUENCE [LARGE SCALE GENOMIC DNA]</scope>
    <source>
        <strain evidence="15">ATCC 700646 / DSM 10631 / Aspo-2</strain>
    </source>
</reference>
<dbReference type="GO" id="GO:0005506">
    <property type="term" value="F:iron ion binding"/>
    <property type="evidence" value="ECO:0007669"/>
    <property type="project" value="InterPro"/>
</dbReference>